<feature type="transmembrane region" description="Helical" evidence="1">
    <location>
        <begin position="149"/>
        <end position="170"/>
    </location>
</feature>
<comment type="caution">
    <text evidence="2">The sequence shown here is derived from an EMBL/GenBank/DDBJ whole genome shotgun (WGS) entry which is preliminary data.</text>
</comment>
<gene>
    <name evidence="2" type="ORF">D9R14_21470</name>
</gene>
<keyword evidence="1" id="KW-1133">Transmembrane helix</keyword>
<evidence type="ECO:0008006" key="4">
    <source>
        <dbReference type="Google" id="ProtNLM"/>
    </source>
</evidence>
<accession>A0A3L6ZZN7</accession>
<evidence type="ECO:0000313" key="3">
    <source>
        <dbReference type="Proteomes" id="UP000269692"/>
    </source>
</evidence>
<dbReference type="AlphaFoldDB" id="A0A3L6ZZN7"/>
<reference evidence="2 3" key="1">
    <citation type="submission" date="2018-10" db="EMBL/GenBank/DDBJ databases">
        <title>Xanthobacter tagetidis genome sequencing and assembly.</title>
        <authorList>
            <person name="Maclea K.S."/>
            <person name="Goen A.E."/>
            <person name="Fatima S.A."/>
        </authorList>
    </citation>
    <scope>NUCLEOTIDE SEQUENCE [LARGE SCALE GENOMIC DNA]</scope>
    <source>
        <strain evidence="2 3">ATCC 700314</strain>
    </source>
</reference>
<sequence length="217" mass="22735">MWLIALFALIAAACVAFGAYFSYVTLLNAHRNAIEARFAITAERLAGTAERASSLGIALPAQTTFEGLLRREAELEPSISAIDVVDERGVVLFSSEPARVGRADPKVRNAVSKRITSDLGTTIGLVELRYDPEALAAGAAALADDLTVIAIPTLAVACLATILVGLLLALGLRRSARRAAEPASWPPAARTAFETVAKVHLRAAPGAPSSLAPEPRT</sequence>
<evidence type="ECO:0000256" key="1">
    <source>
        <dbReference type="SAM" id="Phobius"/>
    </source>
</evidence>
<keyword evidence="1" id="KW-0472">Membrane</keyword>
<protein>
    <recommendedName>
        <fullName evidence="4">HAMP domain-containing protein</fullName>
    </recommendedName>
</protein>
<dbReference type="Proteomes" id="UP000269692">
    <property type="component" value="Unassembled WGS sequence"/>
</dbReference>
<proteinExistence type="predicted"/>
<dbReference type="EMBL" id="RCTF01000026">
    <property type="protein sequence ID" value="RLP72642.1"/>
    <property type="molecule type" value="Genomic_DNA"/>
</dbReference>
<keyword evidence="3" id="KW-1185">Reference proteome</keyword>
<evidence type="ECO:0000313" key="2">
    <source>
        <dbReference type="EMBL" id="RLP72642.1"/>
    </source>
</evidence>
<keyword evidence="1" id="KW-0812">Transmembrane</keyword>
<name>A0A3L6ZZN7_9HYPH</name>
<organism evidence="2 3">
    <name type="scientific">Xanthobacter tagetidis</name>
    <dbReference type="NCBI Taxonomy" id="60216"/>
    <lineage>
        <taxon>Bacteria</taxon>
        <taxon>Pseudomonadati</taxon>
        <taxon>Pseudomonadota</taxon>
        <taxon>Alphaproteobacteria</taxon>
        <taxon>Hyphomicrobiales</taxon>
        <taxon>Xanthobacteraceae</taxon>
        <taxon>Xanthobacter</taxon>
    </lineage>
</organism>